<evidence type="ECO:0000256" key="1">
    <source>
        <dbReference type="ARBA" id="ARBA00023002"/>
    </source>
</evidence>
<dbReference type="InterPro" id="IPR036291">
    <property type="entry name" value="NAD(P)-bd_dom_sf"/>
</dbReference>
<protein>
    <submittedName>
        <fullName evidence="3">WW domain-containing oxidoreductase</fullName>
    </submittedName>
</protein>
<dbReference type="PANTHER" id="PTHR43157:SF31">
    <property type="entry name" value="PHOSPHATIDYLINOSITOL-GLYCAN BIOSYNTHESIS CLASS F PROTEIN"/>
    <property type="match status" value="1"/>
</dbReference>
<organism evidence="2 3">
    <name type="scientific">Bicyclus anynana</name>
    <name type="common">Squinting bush brown butterfly</name>
    <dbReference type="NCBI Taxonomy" id="110368"/>
    <lineage>
        <taxon>Eukaryota</taxon>
        <taxon>Metazoa</taxon>
        <taxon>Ecdysozoa</taxon>
        <taxon>Arthropoda</taxon>
        <taxon>Hexapoda</taxon>
        <taxon>Insecta</taxon>
        <taxon>Pterygota</taxon>
        <taxon>Neoptera</taxon>
        <taxon>Endopterygota</taxon>
        <taxon>Lepidoptera</taxon>
        <taxon>Glossata</taxon>
        <taxon>Ditrysia</taxon>
        <taxon>Papilionoidea</taxon>
        <taxon>Nymphalidae</taxon>
        <taxon>Satyrinae</taxon>
        <taxon>Satyrini</taxon>
        <taxon>Mycalesina</taxon>
        <taxon>Bicyclus</taxon>
    </lineage>
</organism>
<dbReference type="Gene3D" id="3.40.50.720">
    <property type="entry name" value="NAD(P)-binding Rossmann-like Domain"/>
    <property type="match status" value="1"/>
</dbReference>
<dbReference type="Pfam" id="PF00106">
    <property type="entry name" value="adh_short"/>
    <property type="match status" value="1"/>
</dbReference>
<dbReference type="InterPro" id="IPR002347">
    <property type="entry name" value="SDR_fam"/>
</dbReference>
<evidence type="ECO:0000313" key="2">
    <source>
        <dbReference type="Proteomes" id="UP001652582"/>
    </source>
</evidence>
<reference evidence="3" key="1">
    <citation type="submission" date="2025-08" db="UniProtKB">
        <authorList>
            <consortium name="RefSeq"/>
        </authorList>
    </citation>
    <scope>IDENTIFICATION</scope>
</reference>
<accession>A0ABM3M7E5</accession>
<keyword evidence="1" id="KW-0560">Oxidoreductase</keyword>
<sequence>MGSIIPFGRCDIFSNNIKSLFWMSNVTAPICYSKVSFYNIIKYNISTIIWKDNIVENYLKQIPRNTELKTFFGPSAEEIVKDINLENKTCLITGANGSIGLELTRCLSLRDCNVLMACRNIYKATRDTKDFCEKSERLSFYDLNLASLLSVKECANRIRRNEKKIDIVILNAATFGIPWSLTEDTLETTFQVNCLSQYYLLLLLSTTLAPDARVVFTSAESHRNIKWPNGDMPIPNVDDLSLPKYEYTSIKSYNISKLCGILLVHYLSDHWSSTERSVFCAHPGSFIRTGLCRNWWFYEMLYFAMLPFTKSIVQGASTIIYCATSPELKGSTAAYFKDCKPCDESDLAKNFCMSYRVHDLIIEILRERVTDFDNILSDFKSTSSKTV</sequence>
<dbReference type="SUPFAM" id="SSF51735">
    <property type="entry name" value="NAD(P)-binding Rossmann-fold domains"/>
    <property type="match status" value="1"/>
</dbReference>
<proteinExistence type="predicted"/>
<dbReference type="RefSeq" id="XP_052746903.1">
    <property type="nucleotide sequence ID" value="XM_052890943.1"/>
</dbReference>
<dbReference type="PANTHER" id="PTHR43157">
    <property type="entry name" value="PHOSPHATIDYLINOSITOL-GLYCAN BIOSYNTHESIS CLASS F PROTEIN-RELATED"/>
    <property type="match status" value="1"/>
</dbReference>
<gene>
    <name evidence="3" type="primary">LOC112045521</name>
</gene>
<dbReference type="GeneID" id="112045521"/>
<keyword evidence="2" id="KW-1185">Reference proteome</keyword>
<dbReference type="Proteomes" id="UP001652582">
    <property type="component" value="Chromosome Z"/>
</dbReference>
<name>A0ABM3M7E5_BICAN</name>
<evidence type="ECO:0000313" key="3">
    <source>
        <dbReference type="RefSeq" id="XP_052746903.1"/>
    </source>
</evidence>